<dbReference type="PANTHER" id="PTHR13018:SF20">
    <property type="entry name" value="SPORULATION-SPECIFIC PROTEIN 75"/>
    <property type="match status" value="1"/>
</dbReference>
<dbReference type="InterPro" id="IPR045122">
    <property type="entry name" value="Csc1-like"/>
</dbReference>
<gene>
    <name evidence="3" type="ORF">D0865_05179</name>
</gene>
<dbReference type="AlphaFoldDB" id="A0A3M7CNA7"/>
<dbReference type="EMBL" id="QWIN01000337">
    <property type="protein sequence ID" value="RMY53581.1"/>
    <property type="molecule type" value="Genomic_DNA"/>
</dbReference>
<dbReference type="Pfam" id="PF02714">
    <property type="entry name" value="RSN1_7TM"/>
    <property type="match status" value="1"/>
</dbReference>
<feature type="transmembrane region" description="Helical" evidence="1">
    <location>
        <begin position="327"/>
        <end position="348"/>
    </location>
</feature>
<organism evidence="3 4">
    <name type="scientific">Hortaea werneckii</name>
    <name type="common">Black yeast</name>
    <name type="synonym">Cladosporium werneckii</name>
    <dbReference type="NCBI Taxonomy" id="91943"/>
    <lineage>
        <taxon>Eukaryota</taxon>
        <taxon>Fungi</taxon>
        <taxon>Dikarya</taxon>
        <taxon>Ascomycota</taxon>
        <taxon>Pezizomycotina</taxon>
        <taxon>Dothideomycetes</taxon>
        <taxon>Dothideomycetidae</taxon>
        <taxon>Mycosphaerellales</taxon>
        <taxon>Teratosphaeriaceae</taxon>
        <taxon>Hortaea</taxon>
    </lineage>
</organism>
<evidence type="ECO:0000256" key="1">
    <source>
        <dbReference type="SAM" id="Phobius"/>
    </source>
</evidence>
<protein>
    <recommendedName>
        <fullName evidence="2">CSC1/OSCA1-like 7TM region domain-containing protein</fullName>
    </recommendedName>
</protein>
<dbReference type="Proteomes" id="UP000270230">
    <property type="component" value="Unassembled WGS sequence"/>
</dbReference>
<proteinExistence type="predicted"/>
<feature type="transmembrane region" description="Helical" evidence="1">
    <location>
        <begin position="87"/>
        <end position="113"/>
    </location>
</feature>
<dbReference type="GO" id="GO:0005886">
    <property type="term" value="C:plasma membrane"/>
    <property type="evidence" value="ECO:0007669"/>
    <property type="project" value="TreeGrafter"/>
</dbReference>
<comment type="caution">
    <text evidence="3">The sequence shown here is derived from an EMBL/GenBank/DDBJ whole genome shotgun (WGS) entry which is preliminary data.</text>
</comment>
<feature type="transmembrane region" description="Helical" evidence="1">
    <location>
        <begin position="43"/>
        <end position="67"/>
    </location>
</feature>
<evidence type="ECO:0000259" key="2">
    <source>
        <dbReference type="Pfam" id="PF02714"/>
    </source>
</evidence>
<keyword evidence="1" id="KW-0812">Transmembrane</keyword>
<dbReference type="PANTHER" id="PTHR13018">
    <property type="entry name" value="PROBABLE MEMBRANE PROTEIN DUF221-RELATED"/>
    <property type="match status" value="1"/>
</dbReference>
<feature type="transmembrane region" description="Helical" evidence="1">
    <location>
        <begin position="244"/>
        <end position="273"/>
    </location>
</feature>
<keyword evidence="1" id="KW-0472">Membrane</keyword>
<evidence type="ECO:0000313" key="3">
    <source>
        <dbReference type="EMBL" id="RMY53581.1"/>
    </source>
</evidence>
<dbReference type="InterPro" id="IPR003864">
    <property type="entry name" value="CSC1/OSCA1-like_7TM"/>
</dbReference>
<reference evidence="3 4" key="1">
    <citation type="journal article" date="2018" name="BMC Genomics">
        <title>Genomic evidence for intraspecific hybridization in a clonal and extremely halotolerant yeast.</title>
        <authorList>
            <person name="Gostincar C."/>
            <person name="Stajich J.E."/>
            <person name="Zupancic J."/>
            <person name="Zalar P."/>
            <person name="Gunde-Cimerman N."/>
        </authorList>
    </citation>
    <scope>NUCLEOTIDE SEQUENCE [LARGE SCALE GENOMIC DNA]</scope>
    <source>
        <strain evidence="3 4">EXF-151</strain>
    </source>
</reference>
<feature type="transmembrane region" description="Helical" evidence="1">
    <location>
        <begin position="294"/>
        <end position="315"/>
    </location>
</feature>
<sequence length="386" mass="43013">MACQDLVYHEPLKMTPSTPDIVPSDVLWENLAHSRPQLLVRKWVSSLLCAGVVLLYTIPVSFASMLAQLDKLARTYPWLAWLDDLGPVSVAIIQGVLPPLLVGIMLVMIPPLIRKLAALQGVLTGRARETLVQSWYFAFLFVQCFLVVTVSGGLSAFFSELASEPGQAVNNLSKSLPKAANYFFSYLTVQALSSSASALLQVGSLGDWLLLGPAVDSTPRQKWKRQEKLGEVRWGTMFPPLSNIATIGIVYSVIAPLMLIFMTFIFSLFWVVYRYNVLYVYRYDSDYGGLMFPTAVHQLFTGLYVLEACLAAYFFTVTSASGHLLCVPQGVIMSLSLLATGFFQWRMLLETSQKIRSNEVQDKVEIARQTLQRLNMIRVSLTEVVS</sequence>
<dbReference type="GO" id="GO:0005227">
    <property type="term" value="F:calcium-activated cation channel activity"/>
    <property type="evidence" value="ECO:0007669"/>
    <property type="project" value="InterPro"/>
</dbReference>
<name>A0A3M7CNA7_HORWE</name>
<feature type="transmembrane region" description="Helical" evidence="1">
    <location>
        <begin position="134"/>
        <end position="158"/>
    </location>
</feature>
<dbReference type="OrthoDB" id="1076608at2759"/>
<evidence type="ECO:0000313" key="4">
    <source>
        <dbReference type="Proteomes" id="UP000270230"/>
    </source>
</evidence>
<accession>A0A3M7CNA7</accession>
<feature type="domain" description="CSC1/OSCA1-like 7TM region" evidence="2">
    <location>
        <begin position="41"/>
        <end position="314"/>
    </location>
</feature>
<keyword evidence="1" id="KW-1133">Transmembrane helix</keyword>